<proteinExistence type="predicted"/>
<evidence type="ECO:0000313" key="2">
    <source>
        <dbReference type="Proteomes" id="UP001054821"/>
    </source>
</evidence>
<dbReference type="Proteomes" id="UP001054821">
    <property type="component" value="Chromosome 3"/>
</dbReference>
<organism evidence="1 2">
    <name type="scientific">Prunus dulcis</name>
    <name type="common">Almond</name>
    <name type="synonym">Amygdalus dulcis</name>
    <dbReference type="NCBI Taxonomy" id="3755"/>
    <lineage>
        <taxon>Eukaryota</taxon>
        <taxon>Viridiplantae</taxon>
        <taxon>Streptophyta</taxon>
        <taxon>Embryophyta</taxon>
        <taxon>Tracheophyta</taxon>
        <taxon>Spermatophyta</taxon>
        <taxon>Magnoliopsida</taxon>
        <taxon>eudicotyledons</taxon>
        <taxon>Gunneridae</taxon>
        <taxon>Pentapetalae</taxon>
        <taxon>rosids</taxon>
        <taxon>fabids</taxon>
        <taxon>Rosales</taxon>
        <taxon>Rosaceae</taxon>
        <taxon>Amygdaloideae</taxon>
        <taxon>Amygdaleae</taxon>
        <taxon>Prunus</taxon>
    </lineage>
</organism>
<name>A0AAD4ZCC0_PRUDU</name>
<dbReference type="AlphaFoldDB" id="A0AAD4ZCC0"/>
<keyword evidence="2" id="KW-1185">Reference proteome</keyword>
<evidence type="ECO:0000313" key="1">
    <source>
        <dbReference type="EMBL" id="KAI5340494.1"/>
    </source>
</evidence>
<accession>A0AAD4ZCC0</accession>
<sequence>MQDEVSGAFFFPLSLVHIFEVAYYPRTSLSRGLPPTVTALASCIDDVDSPHSLESFVLVCFSLAGILRYFFDLKTPGSAGSAAAHQIYRLKTHVI</sequence>
<protein>
    <submittedName>
        <fullName evidence="1">Uncharacterized protein</fullName>
    </submittedName>
</protein>
<gene>
    <name evidence="1" type="ORF">L3X38_019768</name>
</gene>
<reference evidence="1 2" key="1">
    <citation type="journal article" date="2022" name="G3 (Bethesda)">
        <title>Whole-genome sequence and methylome profiling of the almond [Prunus dulcis (Mill.) D.A. Webb] cultivar 'Nonpareil'.</title>
        <authorList>
            <person name="D'Amico-Willman K.M."/>
            <person name="Ouma W.Z."/>
            <person name="Meulia T."/>
            <person name="Sideli G.M."/>
            <person name="Gradziel T.M."/>
            <person name="Fresnedo-Ramirez J."/>
        </authorList>
    </citation>
    <scope>NUCLEOTIDE SEQUENCE [LARGE SCALE GENOMIC DNA]</scope>
    <source>
        <strain evidence="1">Clone GOH B32 T37-40</strain>
    </source>
</reference>
<comment type="caution">
    <text evidence="1">The sequence shown here is derived from an EMBL/GenBank/DDBJ whole genome shotgun (WGS) entry which is preliminary data.</text>
</comment>
<dbReference type="EMBL" id="JAJFAZ020000003">
    <property type="protein sequence ID" value="KAI5340494.1"/>
    <property type="molecule type" value="Genomic_DNA"/>
</dbReference>